<reference evidence="2" key="1">
    <citation type="submission" date="2016-10" db="EMBL/GenBank/DDBJ databases">
        <authorList>
            <person name="Varghese N."/>
            <person name="Submissions S."/>
        </authorList>
    </citation>
    <scope>NUCLEOTIDE SEQUENCE [LARGE SCALE GENOMIC DNA]</scope>
    <source>
        <strain evidence="2">DSM 241</strain>
    </source>
</reference>
<protein>
    <recommendedName>
        <fullName evidence="3">Phytochrome sensor protein</fullName>
    </recommendedName>
</protein>
<accession>A0A1H7J9T7</accession>
<dbReference type="InterPro" id="IPR029016">
    <property type="entry name" value="GAF-like_dom_sf"/>
</dbReference>
<proteinExistence type="predicted"/>
<sequence>MSTQGKGALAEEALSEEAVESYLRAHPDFFERHLSLLEVLRLPHPSGVAVSLIERQMAVMRDKNRALERKLMDLVHTARENERLSQRMYQLALGVMEAESLDAVLAITQEQLRNEFRADVVVVRLCGDPAQGMHFMAEDGPAMQSLAHLFEHRRPMCGRLSDTQLHALFTAEDAPTVASAVAVPLMDGTRPLGFVALGSQDASRFHPGMGTLFLGYLGEIISHAVGGRLGQA</sequence>
<dbReference type="InterPro" id="IPR007435">
    <property type="entry name" value="DUF484"/>
</dbReference>
<dbReference type="Proteomes" id="UP000199256">
    <property type="component" value="Unassembled WGS sequence"/>
</dbReference>
<dbReference type="PANTHER" id="PTHR38765:SF1">
    <property type="entry name" value="DUF484 DOMAIN-CONTAINING PROTEIN"/>
    <property type="match status" value="1"/>
</dbReference>
<evidence type="ECO:0008006" key="3">
    <source>
        <dbReference type="Google" id="ProtNLM"/>
    </source>
</evidence>
<dbReference type="AlphaFoldDB" id="A0A1H7J9T7"/>
<organism evidence="1 2">
    <name type="scientific">Ectothiorhodospira marina</name>
    <dbReference type="NCBI Taxonomy" id="1396821"/>
    <lineage>
        <taxon>Bacteria</taxon>
        <taxon>Pseudomonadati</taxon>
        <taxon>Pseudomonadota</taxon>
        <taxon>Gammaproteobacteria</taxon>
        <taxon>Chromatiales</taxon>
        <taxon>Ectothiorhodospiraceae</taxon>
        <taxon>Ectothiorhodospira</taxon>
    </lineage>
</organism>
<dbReference type="STRING" id="1396821.SAMN05444515_10496"/>
<dbReference type="SUPFAM" id="SSF55781">
    <property type="entry name" value="GAF domain-like"/>
    <property type="match status" value="1"/>
</dbReference>
<dbReference type="RefSeq" id="WP_090251847.1">
    <property type="nucleotide sequence ID" value="NZ_FOAA01000004.1"/>
</dbReference>
<dbReference type="Pfam" id="PF04340">
    <property type="entry name" value="DUF484"/>
    <property type="match status" value="1"/>
</dbReference>
<gene>
    <name evidence="1" type="ORF">SAMN05444515_10496</name>
</gene>
<dbReference type="PANTHER" id="PTHR38765">
    <property type="entry name" value="DUF484 DOMAIN-CONTAINING PROTEIN"/>
    <property type="match status" value="1"/>
</dbReference>
<dbReference type="EMBL" id="FOAA01000004">
    <property type="protein sequence ID" value="SEK70035.1"/>
    <property type="molecule type" value="Genomic_DNA"/>
</dbReference>
<dbReference type="OrthoDB" id="8525200at2"/>
<evidence type="ECO:0000313" key="2">
    <source>
        <dbReference type="Proteomes" id="UP000199256"/>
    </source>
</evidence>
<keyword evidence="2" id="KW-1185">Reference proteome</keyword>
<dbReference type="Gene3D" id="3.30.450.40">
    <property type="match status" value="1"/>
</dbReference>
<name>A0A1H7J9T7_9GAMM</name>
<evidence type="ECO:0000313" key="1">
    <source>
        <dbReference type="EMBL" id="SEK70035.1"/>
    </source>
</evidence>